<feature type="compositionally biased region" description="Low complexity" evidence="7">
    <location>
        <begin position="258"/>
        <end position="282"/>
    </location>
</feature>
<dbReference type="Gene3D" id="3.40.30.10">
    <property type="entry name" value="Glutaredoxin"/>
    <property type="match status" value="2"/>
</dbReference>
<evidence type="ECO:0000259" key="8">
    <source>
        <dbReference type="PROSITE" id="PS51352"/>
    </source>
</evidence>
<dbReference type="CDD" id="cd03002">
    <property type="entry name" value="PDI_a_MPD1_like"/>
    <property type="match status" value="1"/>
</dbReference>
<reference evidence="9" key="1">
    <citation type="journal article" date="2023" name="Genome Biol. Evol.">
        <title>First Whole Genome Sequence and Flow Cytometry Genome Size Data for the Lichen-Forming Fungus Ramalina farinacea (Ascomycota).</title>
        <authorList>
            <person name="Llewellyn T."/>
            <person name="Mian S."/>
            <person name="Hill R."/>
            <person name="Leitch I.J."/>
            <person name="Gaya E."/>
        </authorList>
    </citation>
    <scope>NUCLEOTIDE SEQUENCE</scope>
    <source>
        <strain evidence="9">LIQ254RAFAR</strain>
    </source>
</reference>
<evidence type="ECO:0000256" key="5">
    <source>
        <dbReference type="ARBA" id="ARBA00023235"/>
    </source>
</evidence>
<dbReference type="PROSITE" id="PS00194">
    <property type="entry name" value="THIOREDOXIN_1"/>
    <property type="match status" value="1"/>
</dbReference>
<feature type="compositionally biased region" description="Low complexity" evidence="7">
    <location>
        <begin position="464"/>
        <end position="515"/>
    </location>
</feature>
<accession>A0AA43QP75</accession>
<proteinExistence type="predicted"/>
<sequence length="515" mass="55091">MYSKNSAVLQVDAKNYNKLISKSNQVSIVEFYAPWCGHCQNLKPKYEKAAKSLKDLAQVAAVDCDNEENKPLCGSLGIKGFPTLKIVKPSKKPGKPIIEDYQGQREAANIIEAVKGAIPNNVKRVTDKILSEWLKNENSTAKAIFFSDKGPTSAMTKVLANEFLGQINVAQIRDKEQEASKMFGVLEYPTIVVLPGGTQEPVVYDGAFTKAAMKDFLSQHASPSAAQKIKEKVKEKAQKVMGTDDKAEPVKAAEEDASSFSSVSSSQQASEASSAAASATEETLSDDSQPTESPEPAVTPEAKPIAVPTPPESIPSLKGREDLQAKCLGEKTSTCVLALLPAAAEGSQGGLEGSSGTALASLAEIAEKHRERKGNLFPFFSVPTSNALSGILRESLKLDSDQEIELVAVNGRRGWFRRYEGGQFDSLSVETWIDNIRFGEGSKGRLPESLLISEQTTSEQADGETTASEEPNTTSEEPSTPSEEPSAPSEEPSAPSEEPSAPSEEPSAAPTHGEL</sequence>
<evidence type="ECO:0000256" key="4">
    <source>
        <dbReference type="ARBA" id="ARBA00023157"/>
    </source>
</evidence>
<dbReference type="InterPro" id="IPR017937">
    <property type="entry name" value="Thioredoxin_CS"/>
</dbReference>
<feature type="compositionally biased region" description="Basic and acidic residues" evidence="7">
    <location>
        <begin position="228"/>
        <end position="254"/>
    </location>
</feature>
<evidence type="ECO:0000256" key="6">
    <source>
        <dbReference type="ARBA" id="ARBA00023284"/>
    </source>
</evidence>
<feature type="domain" description="Thioredoxin" evidence="8">
    <location>
        <begin position="1"/>
        <end position="119"/>
    </location>
</feature>
<dbReference type="Pfam" id="PF24541">
    <property type="entry name" value="Thioredox_PDIA6_C"/>
    <property type="match status" value="1"/>
</dbReference>
<dbReference type="InterPro" id="IPR057305">
    <property type="entry name" value="Thioredox_PDIA6_C"/>
</dbReference>
<comment type="catalytic activity">
    <reaction evidence="1">
        <text>Catalyzes the rearrangement of -S-S- bonds in proteins.</text>
        <dbReference type="EC" id="5.3.4.1"/>
    </reaction>
</comment>
<dbReference type="GO" id="GO:0034976">
    <property type="term" value="P:response to endoplasmic reticulum stress"/>
    <property type="evidence" value="ECO:0007669"/>
    <property type="project" value="TreeGrafter"/>
</dbReference>
<comment type="caution">
    <text evidence="9">The sequence shown here is derived from an EMBL/GenBank/DDBJ whole genome shotgun (WGS) entry which is preliminary data.</text>
</comment>
<feature type="region of interest" description="Disordered" evidence="7">
    <location>
        <begin position="453"/>
        <end position="515"/>
    </location>
</feature>
<name>A0AA43QP75_9LECA</name>
<evidence type="ECO:0000256" key="3">
    <source>
        <dbReference type="ARBA" id="ARBA00012723"/>
    </source>
</evidence>
<organism evidence="9 10">
    <name type="scientific">Ramalina farinacea</name>
    <dbReference type="NCBI Taxonomy" id="258253"/>
    <lineage>
        <taxon>Eukaryota</taxon>
        <taxon>Fungi</taxon>
        <taxon>Dikarya</taxon>
        <taxon>Ascomycota</taxon>
        <taxon>Pezizomycotina</taxon>
        <taxon>Lecanoromycetes</taxon>
        <taxon>OSLEUM clade</taxon>
        <taxon>Lecanoromycetidae</taxon>
        <taxon>Lecanorales</taxon>
        <taxon>Lecanorineae</taxon>
        <taxon>Ramalinaceae</taxon>
        <taxon>Ramalina</taxon>
    </lineage>
</organism>
<dbReference type="PROSITE" id="PS51352">
    <property type="entry name" value="THIOREDOXIN_2"/>
    <property type="match status" value="1"/>
</dbReference>
<evidence type="ECO:0000256" key="2">
    <source>
        <dbReference type="ARBA" id="ARBA00004319"/>
    </source>
</evidence>
<keyword evidence="10" id="KW-1185">Reference proteome</keyword>
<feature type="region of interest" description="Disordered" evidence="7">
    <location>
        <begin position="227"/>
        <end position="317"/>
    </location>
</feature>
<evidence type="ECO:0000313" key="9">
    <source>
        <dbReference type="EMBL" id="MDI1488333.1"/>
    </source>
</evidence>
<dbReference type="InterPro" id="IPR036249">
    <property type="entry name" value="Thioredoxin-like_sf"/>
</dbReference>
<dbReference type="Pfam" id="PF00085">
    <property type="entry name" value="Thioredoxin"/>
    <property type="match status" value="1"/>
</dbReference>
<comment type="subcellular location">
    <subcellularLocation>
        <location evidence="2">Endoplasmic reticulum lumen</location>
    </subcellularLocation>
</comment>
<evidence type="ECO:0000313" key="10">
    <source>
        <dbReference type="Proteomes" id="UP001161017"/>
    </source>
</evidence>
<dbReference type="EMBL" id="JAPUFD010000007">
    <property type="protein sequence ID" value="MDI1488333.1"/>
    <property type="molecule type" value="Genomic_DNA"/>
</dbReference>
<protein>
    <recommendedName>
        <fullName evidence="3">protein disulfide-isomerase</fullName>
        <ecNumber evidence="3">5.3.4.1</ecNumber>
    </recommendedName>
</protein>
<dbReference type="EC" id="5.3.4.1" evidence="3"/>
<evidence type="ECO:0000256" key="1">
    <source>
        <dbReference type="ARBA" id="ARBA00001182"/>
    </source>
</evidence>
<dbReference type="GO" id="GO:0003756">
    <property type="term" value="F:protein disulfide isomerase activity"/>
    <property type="evidence" value="ECO:0007669"/>
    <property type="project" value="UniProtKB-EC"/>
</dbReference>
<dbReference type="PRINTS" id="PR00421">
    <property type="entry name" value="THIOREDOXIN"/>
</dbReference>
<keyword evidence="6" id="KW-0676">Redox-active center</keyword>
<dbReference type="AlphaFoldDB" id="A0AA43QP75"/>
<dbReference type="GO" id="GO:0005788">
    <property type="term" value="C:endoplasmic reticulum lumen"/>
    <property type="evidence" value="ECO:0007669"/>
    <property type="project" value="UniProtKB-SubCell"/>
</dbReference>
<dbReference type="GO" id="GO:0015035">
    <property type="term" value="F:protein-disulfide reductase activity"/>
    <property type="evidence" value="ECO:0007669"/>
    <property type="project" value="TreeGrafter"/>
</dbReference>
<evidence type="ECO:0000256" key="7">
    <source>
        <dbReference type="SAM" id="MobiDB-lite"/>
    </source>
</evidence>
<dbReference type="PANTHER" id="PTHR45815:SF3">
    <property type="entry name" value="PROTEIN DISULFIDE-ISOMERASE A6"/>
    <property type="match status" value="1"/>
</dbReference>
<dbReference type="SUPFAM" id="SSF52833">
    <property type="entry name" value="Thioredoxin-like"/>
    <property type="match status" value="2"/>
</dbReference>
<keyword evidence="4" id="KW-1015">Disulfide bond</keyword>
<keyword evidence="5" id="KW-0413">Isomerase</keyword>
<dbReference type="PANTHER" id="PTHR45815">
    <property type="entry name" value="PROTEIN DISULFIDE-ISOMERASE A6"/>
    <property type="match status" value="1"/>
</dbReference>
<dbReference type="InterPro" id="IPR013766">
    <property type="entry name" value="Thioredoxin_domain"/>
</dbReference>
<gene>
    <name evidence="9" type="ORF">OHK93_007607</name>
</gene>
<dbReference type="Proteomes" id="UP001161017">
    <property type="component" value="Unassembled WGS sequence"/>
</dbReference>